<dbReference type="RefSeq" id="WP_183590573.1">
    <property type="nucleotide sequence ID" value="NZ_JACHWR010000001.1"/>
</dbReference>
<protein>
    <submittedName>
        <fullName evidence="1">Uncharacterized protein</fullName>
    </submittedName>
</protein>
<dbReference type="Proteomes" id="UP000589626">
    <property type="component" value="Unassembled WGS sequence"/>
</dbReference>
<name>A0A7W4VRT7_9ACTN</name>
<dbReference type="EMBL" id="JACHWR010000001">
    <property type="protein sequence ID" value="MBB3040553.1"/>
    <property type="molecule type" value="Genomic_DNA"/>
</dbReference>
<dbReference type="AlphaFoldDB" id="A0A7W4VRT7"/>
<comment type="caution">
    <text evidence="1">The sequence shown here is derived from an EMBL/GenBank/DDBJ whole genome shotgun (WGS) entry which is preliminary data.</text>
</comment>
<proteinExistence type="predicted"/>
<accession>A0A7W4VRT7</accession>
<organism evidence="1 2">
    <name type="scientific">Nocardioides soli</name>
    <dbReference type="NCBI Taxonomy" id="1036020"/>
    <lineage>
        <taxon>Bacteria</taxon>
        <taxon>Bacillati</taxon>
        <taxon>Actinomycetota</taxon>
        <taxon>Actinomycetes</taxon>
        <taxon>Propionibacteriales</taxon>
        <taxon>Nocardioidaceae</taxon>
        <taxon>Nocardioides</taxon>
    </lineage>
</organism>
<evidence type="ECO:0000313" key="1">
    <source>
        <dbReference type="EMBL" id="MBB3040553.1"/>
    </source>
</evidence>
<gene>
    <name evidence="1" type="ORF">FHU40_000354</name>
</gene>
<reference evidence="1 2" key="1">
    <citation type="submission" date="2020-08" db="EMBL/GenBank/DDBJ databases">
        <title>Sequencing the genomes of 1000 actinobacteria strains.</title>
        <authorList>
            <person name="Klenk H.-P."/>
        </authorList>
    </citation>
    <scope>NUCLEOTIDE SEQUENCE [LARGE SCALE GENOMIC DNA]</scope>
    <source>
        <strain evidence="1 2">DSM 105498</strain>
    </source>
</reference>
<sequence>MVLVLVAVAVLLAGGALVVWAGTRMINTAADSGAGAGVAFGAAFEAFDPARARADEDLESRRQMGEVLPTPDPEHPVWNVDLQRNQVRIPRPR</sequence>
<keyword evidence="2" id="KW-1185">Reference proteome</keyword>
<evidence type="ECO:0000313" key="2">
    <source>
        <dbReference type="Proteomes" id="UP000589626"/>
    </source>
</evidence>